<dbReference type="RefSeq" id="WP_184075590.1">
    <property type="nucleotide sequence ID" value="NZ_JACHDS010000001.1"/>
</dbReference>
<keyword evidence="1" id="KW-0472">Membrane</keyword>
<dbReference type="Gene3D" id="1.20.144.10">
    <property type="entry name" value="Phosphatidic acid phosphatase type 2/haloperoxidase"/>
    <property type="match status" value="1"/>
</dbReference>
<gene>
    <name evidence="2" type="ORF">HNR23_002323</name>
</gene>
<keyword evidence="1" id="KW-0812">Transmembrane</keyword>
<name>A0A7X0D5H7_9ACTN</name>
<dbReference type="AlphaFoldDB" id="A0A7X0D5H7"/>
<proteinExistence type="predicted"/>
<sequence length="193" mass="20269">MDLAAQAATESLSPAIVVCLIIAATTLRSTPTPAQAALWASVVFLFGVAIPMGYVYYGIQRGWWNDRHVHARAHRRWPFAVCLTSVATGTLVTLAAGGPRDMAVLGGTMGATLAVLWAITDRGRWKVSVHTVVAVVGAGIFSLLYGAATAAIAWPLAAVVAWSRIHLRHHTPAQVAGGALIGAMAMAAFAFLR</sequence>
<comment type="caution">
    <text evidence="2">The sequence shown here is derived from an EMBL/GenBank/DDBJ whole genome shotgun (WGS) entry which is preliminary data.</text>
</comment>
<feature type="transmembrane region" description="Helical" evidence="1">
    <location>
        <begin position="77"/>
        <end position="96"/>
    </location>
</feature>
<dbReference type="InterPro" id="IPR036938">
    <property type="entry name" value="PAP2/HPO_sf"/>
</dbReference>
<feature type="transmembrane region" description="Helical" evidence="1">
    <location>
        <begin position="102"/>
        <end position="120"/>
    </location>
</feature>
<dbReference type="Proteomes" id="UP000546642">
    <property type="component" value="Unassembled WGS sequence"/>
</dbReference>
<reference evidence="2 3" key="1">
    <citation type="submission" date="2020-08" db="EMBL/GenBank/DDBJ databases">
        <title>Sequencing the genomes of 1000 actinobacteria strains.</title>
        <authorList>
            <person name="Klenk H.-P."/>
        </authorList>
    </citation>
    <scope>NUCLEOTIDE SEQUENCE [LARGE SCALE GENOMIC DNA]</scope>
    <source>
        <strain evidence="2 3">DSM 46659</strain>
    </source>
</reference>
<keyword evidence="3" id="KW-1185">Reference proteome</keyword>
<feature type="transmembrane region" description="Helical" evidence="1">
    <location>
        <begin position="12"/>
        <end position="30"/>
    </location>
</feature>
<evidence type="ECO:0000313" key="2">
    <source>
        <dbReference type="EMBL" id="MBB6172263.1"/>
    </source>
</evidence>
<dbReference type="EMBL" id="JACHDS010000001">
    <property type="protein sequence ID" value="MBB6172263.1"/>
    <property type="molecule type" value="Genomic_DNA"/>
</dbReference>
<protein>
    <submittedName>
        <fullName evidence="2">Membrane-associated phospholipid phosphatase</fullName>
    </submittedName>
</protein>
<feature type="transmembrane region" description="Helical" evidence="1">
    <location>
        <begin position="36"/>
        <end position="57"/>
    </location>
</feature>
<feature type="transmembrane region" description="Helical" evidence="1">
    <location>
        <begin position="132"/>
        <end position="154"/>
    </location>
</feature>
<evidence type="ECO:0000313" key="3">
    <source>
        <dbReference type="Proteomes" id="UP000546642"/>
    </source>
</evidence>
<feature type="transmembrane region" description="Helical" evidence="1">
    <location>
        <begin position="174"/>
        <end position="192"/>
    </location>
</feature>
<evidence type="ECO:0000256" key="1">
    <source>
        <dbReference type="SAM" id="Phobius"/>
    </source>
</evidence>
<dbReference type="SUPFAM" id="SSF48317">
    <property type="entry name" value="Acid phosphatase/Vanadium-dependent haloperoxidase"/>
    <property type="match status" value="1"/>
</dbReference>
<keyword evidence="1" id="KW-1133">Transmembrane helix</keyword>
<organism evidence="2 3">
    <name type="scientific">Nocardiopsis mwathae</name>
    <dbReference type="NCBI Taxonomy" id="1472723"/>
    <lineage>
        <taxon>Bacteria</taxon>
        <taxon>Bacillati</taxon>
        <taxon>Actinomycetota</taxon>
        <taxon>Actinomycetes</taxon>
        <taxon>Streptosporangiales</taxon>
        <taxon>Nocardiopsidaceae</taxon>
        <taxon>Nocardiopsis</taxon>
    </lineage>
</organism>
<accession>A0A7X0D5H7</accession>